<dbReference type="Proteomes" id="UP001596118">
    <property type="component" value="Unassembled WGS sequence"/>
</dbReference>
<accession>A0ABD5QZJ2</accession>
<dbReference type="InterPro" id="IPR055554">
    <property type="entry name" value="DUF7130"/>
</dbReference>
<gene>
    <name evidence="2" type="ORF">ACFPM1_04910</name>
</gene>
<comment type="caution">
    <text evidence="2">The sequence shown here is derived from an EMBL/GenBank/DDBJ whole genome shotgun (WGS) entry which is preliminary data.</text>
</comment>
<protein>
    <submittedName>
        <fullName evidence="2">Rubredoxin-like domain-containing protein</fullName>
    </submittedName>
</protein>
<organism evidence="2 3">
    <name type="scientific">Halorubrum rubrum</name>
    <dbReference type="NCBI Taxonomy" id="1126240"/>
    <lineage>
        <taxon>Archaea</taxon>
        <taxon>Methanobacteriati</taxon>
        <taxon>Methanobacteriota</taxon>
        <taxon>Stenosarchaea group</taxon>
        <taxon>Halobacteria</taxon>
        <taxon>Halobacteriales</taxon>
        <taxon>Haloferacaceae</taxon>
        <taxon>Halorubrum</taxon>
    </lineage>
</organism>
<dbReference type="SUPFAM" id="SSF57802">
    <property type="entry name" value="Rubredoxin-like"/>
    <property type="match status" value="1"/>
</dbReference>
<evidence type="ECO:0000313" key="3">
    <source>
        <dbReference type="Proteomes" id="UP001596118"/>
    </source>
</evidence>
<proteinExistence type="predicted"/>
<dbReference type="Gene3D" id="2.20.28.10">
    <property type="match status" value="1"/>
</dbReference>
<evidence type="ECO:0000313" key="2">
    <source>
        <dbReference type="EMBL" id="MFC5278103.1"/>
    </source>
</evidence>
<dbReference type="AlphaFoldDB" id="A0ABD5QZJ2"/>
<name>A0ABD5QZJ2_9EURY</name>
<dbReference type="RefSeq" id="WP_256410318.1">
    <property type="nucleotide sequence ID" value="NZ_JANHDM010000001.1"/>
</dbReference>
<dbReference type="EMBL" id="JBHSKY010000006">
    <property type="protein sequence ID" value="MFC5278103.1"/>
    <property type="molecule type" value="Genomic_DNA"/>
</dbReference>
<dbReference type="Pfam" id="PF23458">
    <property type="entry name" value="DUF7130"/>
    <property type="match status" value="1"/>
</dbReference>
<reference evidence="2 3" key="1">
    <citation type="journal article" date="2019" name="Int. J. Syst. Evol. Microbiol.">
        <title>The Global Catalogue of Microorganisms (GCM) 10K type strain sequencing project: providing services to taxonomists for standard genome sequencing and annotation.</title>
        <authorList>
            <consortium name="The Broad Institute Genomics Platform"/>
            <consortium name="The Broad Institute Genome Sequencing Center for Infectious Disease"/>
            <person name="Wu L."/>
            <person name="Ma J."/>
        </authorList>
    </citation>
    <scope>NUCLEOTIDE SEQUENCE [LARGE SCALE GENOMIC DNA]</scope>
    <source>
        <strain evidence="2 3">CGMCC 1.12124</strain>
    </source>
</reference>
<keyword evidence="3" id="KW-1185">Reference proteome</keyword>
<sequence length="101" mass="11086">MPEDSEAASADRVLKPGRRVYDEAGRVIGVIQAITDIGVEVNTDSDVERLSLRQSPSVNLGEGYLVWRCSECGELGDINQIPDHCPSCRASKDTLYAYLED</sequence>
<evidence type="ECO:0000259" key="1">
    <source>
        <dbReference type="Pfam" id="PF23458"/>
    </source>
</evidence>
<feature type="domain" description="DUF7130" evidence="1">
    <location>
        <begin position="16"/>
        <end position="101"/>
    </location>
</feature>